<proteinExistence type="predicted"/>
<evidence type="ECO:0000313" key="2">
    <source>
        <dbReference type="EMBL" id="QDF18497.1"/>
    </source>
</evidence>
<organism evidence="2 3">
    <name type="scientific">Gordonia phage Pupper</name>
    <dbReference type="NCBI Taxonomy" id="2571249"/>
    <lineage>
        <taxon>Viruses</taxon>
        <taxon>Duplodnaviria</taxon>
        <taxon>Heunggongvirae</taxon>
        <taxon>Uroviricota</taxon>
        <taxon>Caudoviricetes</taxon>
        <taxon>Puppervirus</taxon>
        <taxon>Puppervirus Pupper</taxon>
    </lineage>
</organism>
<feature type="region of interest" description="Disordered" evidence="1">
    <location>
        <begin position="1"/>
        <end position="23"/>
    </location>
</feature>
<dbReference type="KEGG" id="vg:64766028"/>
<dbReference type="Proteomes" id="UP000318375">
    <property type="component" value="Segment"/>
</dbReference>
<keyword evidence="3" id="KW-1185">Reference proteome</keyword>
<sequence>MGEKRSRGRQLRKEAAPARRAQRAADSILMGFAADLHMRALPRETNRRRG</sequence>
<name>A0A4Y6EKD5_9CAUD</name>
<dbReference type="EMBL" id="MK977695">
    <property type="protein sequence ID" value="QDF18497.1"/>
    <property type="molecule type" value="Genomic_DNA"/>
</dbReference>
<gene>
    <name evidence="2" type="primary">10</name>
    <name evidence="2" type="ORF">SEA_PUPPER_10</name>
</gene>
<accession>A0A4Y6EKD5</accession>
<dbReference type="GeneID" id="64766028"/>
<dbReference type="RefSeq" id="YP_010058799.1">
    <property type="nucleotide sequence ID" value="NC_054723.1"/>
</dbReference>
<reference evidence="2 3" key="1">
    <citation type="submission" date="2019-05" db="EMBL/GenBank/DDBJ databases">
        <authorList>
            <person name="Pope W.H."/>
            <person name="Garlena R.A."/>
            <person name="Russell D.A."/>
            <person name="Jacobs-Sera D."/>
            <person name="Hatfull G.F."/>
        </authorList>
    </citation>
    <scope>NUCLEOTIDE SEQUENCE [LARGE SCALE GENOMIC DNA]</scope>
</reference>
<evidence type="ECO:0000256" key="1">
    <source>
        <dbReference type="SAM" id="MobiDB-lite"/>
    </source>
</evidence>
<feature type="compositionally biased region" description="Basic and acidic residues" evidence="1">
    <location>
        <begin position="1"/>
        <end position="17"/>
    </location>
</feature>
<evidence type="ECO:0000313" key="3">
    <source>
        <dbReference type="Proteomes" id="UP000318375"/>
    </source>
</evidence>
<protein>
    <submittedName>
        <fullName evidence="2">Uncharacterized protein</fullName>
    </submittedName>
</protein>